<keyword evidence="3" id="KW-1185">Reference proteome</keyword>
<dbReference type="Proteomes" id="UP001165121">
    <property type="component" value="Unassembled WGS sequence"/>
</dbReference>
<dbReference type="EMBL" id="BSXT01000105">
    <property type="protein sequence ID" value="GMF17691.1"/>
    <property type="molecule type" value="Genomic_DNA"/>
</dbReference>
<feature type="region of interest" description="Disordered" evidence="1">
    <location>
        <begin position="29"/>
        <end position="50"/>
    </location>
</feature>
<accession>A0A9W6TLH4</accession>
<protein>
    <submittedName>
        <fullName evidence="2">Unnamed protein product</fullName>
    </submittedName>
</protein>
<name>A0A9W6TLH4_9STRA</name>
<evidence type="ECO:0000313" key="2">
    <source>
        <dbReference type="EMBL" id="GMF17691.1"/>
    </source>
</evidence>
<reference evidence="2" key="1">
    <citation type="submission" date="2023-04" db="EMBL/GenBank/DDBJ databases">
        <title>Phytophthora fragariaefolia NBRC 109709.</title>
        <authorList>
            <person name="Ichikawa N."/>
            <person name="Sato H."/>
            <person name="Tonouchi N."/>
        </authorList>
    </citation>
    <scope>NUCLEOTIDE SEQUENCE</scope>
    <source>
        <strain evidence="2">NBRC 109709</strain>
    </source>
</reference>
<sequence>MWSIGRQMKINREAITLTRTTLTSMIVTSRPPTTLNAEPRQSGRTGGLRTAAVAETSLTEGSTATPATKTLTDVVVSMDRVQHAGVLTTLSTTVSSVVNYASKCTTPASATPSRP</sequence>
<evidence type="ECO:0000256" key="1">
    <source>
        <dbReference type="SAM" id="MobiDB-lite"/>
    </source>
</evidence>
<comment type="caution">
    <text evidence="2">The sequence shown here is derived from an EMBL/GenBank/DDBJ whole genome shotgun (WGS) entry which is preliminary data.</text>
</comment>
<dbReference type="AlphaFoldDB" id="A0A9W6TLH4"/>
<gene>
    <name evidence="2" type="ORF">Pfra01_000130400</name>
</gene>
<organism evidence="2 3">
    <name type="scientific">Phytophthora fragariaefolia</name>
    <dbReference type="NCBI Taxonomy" id="1490495"/>
    <lineage>
        <taxon>Eukaryota</taxon>
        <taxon>Sar</taxon>
        <taxon>Stramenopiles</taxon>
        <taxon>Oomycota</taxon>
        <taxon>Peronosporomycetes</taxon>
        <taxon>Peronosporales</taxon>
        <taxon>Peronosporaceae</taxon>
        <taxon>Phytophthora</taxon>
    </lineage>
</organism>
<evidence type="ECO:0000313" key="3">
    <source>
        <dbReference type="Proteomes" id="UP001165121"/>
    </source>
</evidence>
<proteinExistence type="predicted"/>